<organism evidence="2 3">
    <name type="scientific">Xylanibacter ruminicola</name>
    <name type="common">Prevotella ruminicola</name>
    <dbReference type="NCBI Taxonomy" id="839"/>
    <lineage>
        <taxon>Bacteria</taxon>
        <taxon>Pseudomonadati</taxon>
        <taxon>Bacteroidota</taxon>
        <taxon>Bacteroidia</taxon>
        <taxon>Bacteroidales</taxon>
        <taxon>Prevotellaceae</taxon>
        <taxon>Xylanibacter</taxon>
    </lineage>
</organism>
<evidence type="ECO:0000259" key="1">
    <source>
        <dbReference type="Pfam" id="PF14302"/>
    </source>
</evidence>
<evidence type="ECO:0000313" key="2">
    <source>
        <dbReference type="EMBL" id="SEF58445.1"/>
    </source>
</evidence>
<dbReference type="InterPro" id="IPR025485">
    <property type="entry name" value="DUF4377"/>
</dbReference>
<dbReference type="Pfam" id="PF14302">
    <property type="entry name" value="DUF4377"/>
    <property type="match status" value="1"/>
</dbReference>
<name>A0A1H5T6K5_XYLRU</name>
<proteinExistence type="predicted"/>
<feature type="domain" description="DUF4377" evidence="1">
    <location>
        <begin position="62"/>
        <end position="108"/>
    </location>
</feature>
<sequence>MILLTTSLTACSLDDDDPGKWKPKTTTMEVTIEPEYIFSSTFWATSVLAMEAVDDTGKRMDAFSVNEINGFTYEEGYRYKLLLNATTTDPNIVDCPSHTYALKKLLSKEYVGIRTEGCHEVTMDVQRVLMLTPDEHSSAGYYFLCGRAIDGSETLDMGFNEIIGSDSESFRTFNETTQQFNTYKCRMRLSITPSDRPIYRNHNYRIRLLELLSSEESPNDSIVIATTDEEYLSKY</sequence>
<accession>A0A1H5T6K5</accession>
<protein>
    <recommendedName>
        <fullName evidence="1">DUF4377 domain-containing protein</fullName>
    </recommendedName>
</protein>
<evidence type="ECO:0000313" key="3">
    <source>
        <dbReference type="Proteomes" id="UP000236735"/>
    </source>
</evidence>
<dbReference type="EMBL" id="FNUV01000002">
    <property type="protein sequence ID" value="SEF58445.1"/>
    <property type="molecule type" value="Genomic_DNA"/>
</dbReference>
<dbReference type="AlphaFoldDB" id="A0A1H5T6K5"/>
<dbReference type="Proteomes" id="UP000236735">
    <property type="component" value="Unassembled WGS sequence"/>
</dbReference>
<gene>
    <name evidence="2" type="ORF">SAMN05216354_0898</name>
</gene>
<reference evidence="2 3" key="1">
    <citation type="submission" date="2016-10" db="EMBL/GenBank/DDBJ databases">
        <authorList>
            <person name="de Groot N.N."/>
        </authorList>
    </citation>
    <scope>NUCLEOTIDE SEQUENCE [LARGE SCALE GENOMIC DNA]</scope>
    <source>
        <strain evidence="2 3">AR32</strain>
    </source>
</reference>